<evidence type="ECO:0008006" key="3">
    <source>
        <dbReference type="Google" id="ProtNLM"/>
    </source>
</evidence>
<protein>
    <recommendedName>
        <fullName evidence="3">Transmembrane protein</fullName>
    </recommendedName>
</protein>
<keyword evidence="1" id="KW-1133">Transmembrane helix</keyword>
<evidence type="ECO:0000313" key="2">
    <source>
        <dbReference type="EMBL" id="CAG6764557.1"/>
    </source>
</evidence>
<dbReference type="AlphaFoldDB" id="A0A8D9AHR5"/>
<accession>A0A8D9AHR5</accession>
<name>A0A8D9AHR5_9HEMI</name>
<feature type="transmembrane region" description="Helical" evidence="1">
    <location>
        <begin position="6"/>
        <end position="25"/>
    </location>
</feature>
<reference evidence="2" key="1">
    <citation type="submission" date="2021-05" db="EMBL/GenBank/DDBJ databases">
        <authorList>
            <person name="Alioto T."/>
            <person name="Alioto T."/>
            <person name="Gomez Garrido J."/>
        </authorList>
    </citation>
    <scope>NUCLEOTIDE SEQUENCE</scope>
</reference>
<organism evidence="2">
    <name type="scientific">Cacopsylla melanoneura</name>
    <dbReference type="NCBI Taxonomy" id="428564"/>
    <lineage>
        <taxon>Eukaryota</taxon>
        <taxon>Metazoa</taxon>
        <taxon>Ecdysozoa</taxon>
        <taxon>Arthropoda</taxon>
        <taxon>Hexapoda</taxon>
        <taxon>Insecta</taxon>
        <taxon>Pterygota</taxon>
        <taxon>Neoptera</taxon>
        <taxon>Paraneoptera</taxon>
        <taxon>Hemiptera</taxon>
        <taxon>Sternorrhyncha</taxon>
        <taxon>Psylloidea</taxon>
        <taxon>Psyllidae</taxon>
        <taxon>Psyllinae</taxon>
        <taxon>Cacopsylla</taxon>
    </lineage>
</organism>
<sequence length="124" mass="15562">MYFFFTRIYFYFFSYFLLTISFHYSNEQFQLNYLQIKINLKCTQKMTFLHFLLKSQYCLIAYAPKTTRKFFLLSKRSIFLSKKRFTKKIISLLPFLRLEFTVKMEWFWILYLRFGSKLFLHFLF</sequence>
<keyword evidence="1" id="KW-0472">Membrane</keyword>
<evidence type="ECO:0000256" key="1">
    <source>
        <dbReference type="SAM" id="Phobius"/>
    </source>
</evidence>
<proteinExistence type="predicted"/>
<keyword evidence="1" id="KW-0812">Transmembrane</keyword>
<dbReference type="EMBL" id="HBUF01566066">
    <property type="protein sequence ID" value="CAG6764557.1"/>
    <property type="molecule type" value="Transcribed_RNA"/>
</dbReference>